<feature type="domain" description="HTH cro/C1-type" evidence="4">
    <location>
        <begin position="18"/>
        <end position="73"/>
    </location>
</feature>
<dbReference type="AlphaFoldDB" id="A0AAJ3U1Q1"/>
<gene>
    <name evidence="5" type="ORF">EATG_03442</name>
</gene>
<protein>
    <submittedName>
        <fullName evidence="5">DNA methylase N-4/N-6</fullName>
    </submittedName>
</protein>
<dbReference type="InterPro" id="IPR029063">
    <property type="entry name" value="SAM-dependent_MTases_sf"/>
</dbReference>
<dbReference type="Gene3D" id="3.40.50.150">
    <property type="entry name" value="Vaccinia Virus protein VP39"/>
    <property type="match status" value="2"/>
</dbReference>
<dbReference type="Pfam" id="PF01555">
    <property type="entry name" value="N6_N4_Mtase"/>
    <property type="match status" value="1"/>
</dbReference>
<dbReference type="GO" id="GO:0032259">
    <property type="term" value="P:methylation"/>
    <property type="evidence" value="ECO:0007669"/>
    <property type="project" value="UniProtKB-KW"/>
</dbReference>
<evidence type="ECO:0000313" key="6">
    <source>
        <dbReference type="Proteomes" id="UP000243401"/>
    </source>
</evidence>
<dbReference type="SUPFAM" id="SSF53335">
    <property type="entry name" value="S-adenosyl-L-methionine-dependent methyltransferases"/>
    <property type="match status" value="1"/>
</dbReference>
<sequence>MMRSGQQVSHPENHYQALLQEIMALSGLDPKGVAQYLGTSYISVARWIRGDIEPSADTIKELHELLAKLNAGLAIDLANLNTTRTFASRGIRKKTTADKYEGTIVLRDEPGLPLLSRLKKGELWGNGEYLLAEILSSHSEAAQTVKEAVAEGVSAGKNTYTYDAHTYHTKVPPQGIAQVLQKYLPEGGLVLDPFAGSGMTGVAALTTGHDVILNELSPAASFIANRFTSQCDPAALAAAVKVVTESLEDLRKTLYTTQCRTCGKEAELLFTVWSYKVICSECSKEFVLWDECRSYGNTVREHKFLREFPCPYCHHQVKKSRLARTTPVPVLVGYKCCGKAQSEVPPVEADLKLIAAIDAGKYLAEGFIPDFDLPDGVNLAQPKRHGLTNIKHFYTARNLAAMSQLWKAIHRVEDTNIAAFLGFVFTSLYQRVTRLSEYRFWGGSGNTANFNVPYIFNEANIFLTFERKARSIIDHLETTAKAYVGRCQVKTGSATDLSFLPDNSVDLIFTDPPFGANINYSEMNMLWESWLMSYTDATDEAIVNRVQKKDANRYQELMTQSLAESYRVLRPGHWMVLVFMNSSEDIWNRLRNAVLDAGFTIERIDIFDKQHGTFKQFVSDNTAGADLMLHCRKVENGNKQEVSTAEAKTISVKEFLSQRNGTIPVLPYLHVKREADIDYRTLYSEYLAESLLLHGKMLDFATFRSQAIALLEGNKDPL</sequence>
<dbReference type="PROSITE" id="PS00092">
    <property type="entry name" value="N6_MTASE"/>
    <property type="match status" value="1"/>
</dbReference>
<comment type="similarity">
    <text evidence="1">Belongs to the N(4)/N(6)-methyltransferase family.</text>
</comment>
<evidence type="ECO:0000256" key="1">
    <source>
        <dbReference type="ARBA" id="ARBA00006594"/>
    </source>
</evidence>
<comment type="caution">
    <text evidence="5">The sequence shown here is derived from an EMBL/GenBank/DDBJ whole genome shotgun (WGS) entry which is preliminary data.</text>
</comment>
<dbReference type="CDD" id="cd00093">
    <property type="entry name" value="HTH_XRE"/>
    <property type="match status" value="1"/>
</dbReference>
<dbReference type="SMART" id="SM00530">
    <property type="entry name" value="HTH_XRE"/>
    <property type="match status" value="1"/>
</dbReference>
<evidence type="ECO:0000313" key="5">
    <source>
        <dbReference type="EMBL" id="OSL50915.1"/>
    </source>
</evidence>
<keyword evidence="2 5" id="KW-0489">Methyltransferase</keyword>
<evidence type="ECO:0000256" key="3">
    <source>
        <dbReference type="ARBA" id="ARBA00022679"/>
    </source>
</evidence>
<dbReference type="GO" id="GO:0003677">
    <property type="term" value="F:DNA binding"/>
    <property type="evidence" value="ECO:0007669"/>
    <property type="project" value="InterPro"/>
</dbReference>
<dbReference type="InterPro" id="IPR002941">
    <property type="entry name" value="DNA_methylase_N4/N6"/>
</dbReference>
<evidence type="ECO:0000256" key="2">
    <source>
        <dbReference type="ARBA" id="ARBA00022603"/>
    </source>
</evidence>
<dbReference type="InterPro" id="IPR002052">
    <property type="entry name" value="DNA_methylase_N6_adenine_CS"/>
</dbReference>
<reference evidence="5 6" key="1">
    <citation type="submission" date="2010-04" db="EMBL/GenBank/DDBJ databases">
        <title>The Genome Sequence of Escherichia coli H605.</title>
        <authorList>
            <consortium name="The Broad Institute Genome Sequencing Platform"/>
            <consortium name="The Broad Institute Genome Sequencing Center for Infectious Disease"/>
            <person name="Feldgarden M."/>
            <person name="Gordon D.M."/>
            <person name="Johnson J.R."/>
            <person name="Johnston B.D."/>
            <person name="Young S."/>
            <person name="Zeng Q."/>
            <person name="Koehrsen M."/>
            <person name="Alvarado L."/>
            <person name="Berlin A.M."/>
            <person name="Borenstein D."/>
            <person name="Chapman S.B."/>
            <person name="Chen Z."/>
            <person name="Engels R."/>
            <person name="Freedman E."/>
            <person name="Gellesch M."/>
            <person name="Goldberg J."/>
            <person name="Griggs A."/>
            <person name="Gujja S."/>
            <person name="Heilman E.R."/>
            <person name="Heiman D.I."/>
            <person name="Hepburn T.A."/>
            <person name="Howarth C."/>
            <person name="Jen D."/>
            <person name="Larson L."/>
            <person name="Mehta T."/>
            <person name="Park D."/>
            <person name="Pearson M."/>
            <person name="Richards J."/>
            <person name="Roberts A."/>
            <person name="Saif S."/>
            <person name="Shea T.D."/>
            <person name="Shenoy N."/>
            <person name="Sisk P."/>
            <person name="Stolte C."/>
            <person name="Sykes S.N."/>
            <person name="Walk T."/>
            <person name="White J."/>
            <person name="Yandava C."/>
            <person name="Haas B."/>
            <person name="Henn M.R."/>
            <person name="Nusbaum C."/>
            <person name="Birren B."/>
        </authorList>
    </citation>
    <scope>NUCLEOTIDE SEQUENCE [LARGE SCALE GENOMIC DNA]</scope>
    <source>
        <strain evidence="5 6">H605</strain>
    </source>
</reference>
<proteinExistence type="inferred from homology"/>
<dbReference type="EMBL" id="ADJX01000001">
    <property type="protein sequence ID" value="OSL50915.1"/>
    <property type="molecule type" value="Genomic_DNA"/>
</dbReference>
<dbReference type="Proteomes" id="UP000243401">
    <property type="component" value="Unassembled WGS sequence"/>
</dbReference>
<organism evidence="5 6">
    <name type="scientific">Escherichia coli H605</name>
    <dbReference type="NCBI Taxonomy" id="656410"/>
    <lineage>
        <taxon>Bacteria</taxon>
        <taxon>Pseudomonadati</taxon>
        <taxon>Pseudomonadota</taxon>
        <taxon>Gammaproteobacteria</taxon>
        <taxon>Enterobacterales</taxon>
        <taxon>Enterobacteriaceae</taxon>
        <taxon>Escherichia</taxon>
    </lineage>
</organism>
<dbReference type="GO" id="GO:0008170">
    <property type="term" value="F:N-methyltransferase activity"/>
    <property type="evidence" value="ECO:0007669"/>
    <property type="project" value="InterPro"/>
</dbReference>
<dbReference type="InterPro" id="IPR001387">
    <property type="entry name" value="Cro/C1-type_HTH"/>
</dbReference>
<name>A0AAJ3U1Q1_ECOLX</name>
<accession>A0AAJ3U1Q1</accession>
<evidence type="ECO:0000259" key="4">
    <source>
        <dbReference type="SMART" id="SM00530"/>
    </source>
</evidence>
<keyword evidence="3" id="KW-0808">Transferase</keyword>